<dbReference type="PROSITE" id="PS01304">
    <property type="entry name" value="UBIH"/>
    <property type="match status" value="1"/>
</dbReference>
<comment type="pathway">
    <text evidence="2">Cofactor biosynthesis; ubiquinone biosynthesis.</text>
</comment>
<accession>A0A165ZPM2</accession>
<keyword evidence="5" id="KW-0274">FAD</keyword>
<dbReference type="GO" id="GO:0110142">
    <property type="term" value="C:ubiquinone biosynthesis complex"/>
    <property type="evidence" value="ECO:0007669"/>
    <property type="project" value="UniProtKB-ARBA"/>
</dbReference>
<evidence type="ECO:0000313" key="9">
    <source>
        <dbReference type="EMBL" id="KZL20124.1"/>
    </source>
</evidence>
<evidence type="ECO:0000256" key="3">
    <source>
        <dbReference type="ARBA" id="ARBA00005349"/>
    </source>
</evidence>
<dbReference type="InterPro" id="IPR002938">
    <property type="entry name" value="FAD-bd"/>
</dbReference>
<keyword evidence="4" id="KW-0285">Flavoprotein</keyword>
<proteinExistence type="inferred from homology"/>
<reference evidence="9 10" key="1">
    <citation type="journal article" date="2016" name="Front. Microbiol.">
        <title>Comparative Genomic Analysis Reveals a Diverse Repertoire of Genes Involved in Prokaryote-Eukaryote Interactions within the Pseudovibrio Genus.</title>
        <authorList>
            <person name="Romano S."/>
            <person name="Fernandez-Guerra A."/>
            <person name="Reen F.J."/>
            <person name="Glockner F.O."/>
            <person name="Crowley S.P."/>
            <person name="O'Sullivan O."/>
            <person name="Cotter P.D."/>
            <person name="Adams C."/>
            <person name="Dobson A.D."/>
            <person name="O'Gara F."/>
        </authorList>
    </citation>
    <scope>NUCLEOTIDE SEQUENCE [LARGE SCALE GENOMIC DNA]</scope>
    <source>
        <strain evidence="9 10">Ad2</strain>
    </source>
</reference>
<keyword evidence="6 9" id="KW-0560">Oxidoreductase</keyword>
<evidence type="ECO:0000256" key="2">
    <source>
        <dbReference type="ARBA" id="ARBA00004749"/>
    </source>
</evidence>
<protein>
    <submittedName>
        <fullName evidence="9">2-octaprenyl-6-methoxyphenol hydroxylase</fullName>
        <ecNumber evidence="9">1.14.13.-</ecNumber>
    </submittedName>
</protein>
<feature type="domain" description="FAD-binding" evidence="8">
    <location>
        <begin position="12"/>
        <end position="353"/>
    </location>
</feature>
<dbReference type="NCBIfam" id="TIGR01988">
    <property type="entry name" value="Ubi-OHases"/>
    <property type="match status" value="1"/>
</dbReference>
<evidence type="ECO:0000256" key="1">
    <source>
        <dbReference type="ARBA" id="ARBA00001974"/>
    </source>
</evidence>
<comment type="similarity">
    <text evidence="3">Belongs to the UbiH/COQ6 family.</text>
</comment>
<dbReference type="Pfam" id="PF01494">
    <property type="entry name" value="FAD_binding_3"/>
    <property type="match status" value="1"/>
</dbReference>
<dbReference type="PRINTS" id="PR00420">
    <property type="entry name" value="RNGMNOXGNASE"/>
</dbReference>
<dbReference type="EC" id="1.14.13.-" evidence="9"/>
<keyword evidence="7" id="KW-0503">Monooxygenase</keyword>
<dbReference type="GO" id="GO:0004497">
    <property type="term" value="F:monooxygenase activity"/>
    <property type="evidence" value="ECO:0007669"/>
    <property type="project" value="UniProtKB-KW"/>
</dbReference>
<organism evidence="9 10">
    <name type="scientific">Pseudovibrio axinellae</name>
    <dbReference type="NCBI Taxonomy" id="989403"/>
    <lineage>
        <taxon>Bacteria</taxon>
        <taxon>Pseudomonadati</taxon>
        <taxon>Pseudomonadota</taxon>
        <taxon>Alphaproteobacteria</taxon>
        <taxon>Hyphomicrobiales</taxon>
        <taxon>Stappiaceae</taxon>
        <taxon>Pseudovibrio</taxon>
    </lineage>
</organism>
<dbReference type="NCBIfam" id="NF005599">
    <property type="entry name" value="PRK07333.1"/>
    <property type="match status" value="1"/>
</dbReference>
<gene>
    <name evidence="9" type="primary">ubiH</name>
    <name evidence="9" type="ORF">PsAD2_01611</name>
</gene>
<dbReference type="STRING" id="989403.SAMN05421798_102226"/>
<evidence type="ECO:0000256" key="7">
    <source>
        <dbReference type="ARBA" id="ARBA00023033"/>
    </source>
</evidence>
<dbReference type="InterPro" id="IPR010971">
    <property type="entry name" value="UbiH/COQ6"/>
</dbReference>
<comment type="cofactor">
    <cofactor evidence="1">
        <name>FAD</name>
        <dbReference type="ChEBI" id="CHEBI:57692"/>
    </cofactor>
</comment>
<evidence type="ECO:0000259" key="8">
    <source>
        <dbReference type="Pfam" id="PF01494"/>
    </source>
</evidence>
<dbReference type="PANTHER" id="PTHR43876">
    <property type="entry name" value="UBIQUINONE BIOSYNTHESIS MONOOXYGENASE COQ6, MITOCHONDRIAL"/>
    <property type="match status" value="1"/>
</dbReference>
<dbReference type="UniPathway" id="UPA00232"/>
<dbReference type="EMBL" id="LMCB01000011">
    <property type="protein sequence ID" value="KZL20124.1"/>
    <property type="molecule type" value="Genomic_DNA"/>
</dbReference>
<dbReference type="PANTHER" id="PTHR43876:SF7">
    <property type="entry name" value="UBIQUINONE BIOSYNTHESIS MONOOXYGENASE COQ6, MITOCHONDRIAL"/>
    <property type="match status" value="1"/>
</dbReference>
<dbReference type="PATRIC" id="fig|989403.3.peg.1711"/>
<evidence type="ECO:0000256" key="6">
    <source>
        <dbReference type="ARBA" id="ARBA00023002"/>
    </source>
</evidence>
<evidence type="ECO:0000256" key="5">
    <source>
        <dbReference type="ARBA" id="ARBA00022827"/>
    </source>
</evidence>
<dbReference type="OrthoDB" id="9796623at2"/>
<dbReference type="GO" id="GO:0006744">
    <property type="term" value="P:ubiquinone biosynthetic process"/>
    <property type="evidence" value="ECO:0007669"/>
    <property type="project" value="UniProtKB-UniPathway"/>
</dbReference>
<sequence>MSKKQAATKDLYDVAIGGGGYVGLTLALALKQSEPSMKIALVDLRPRSAIENDPRSSAIAAGAVRMLEQLGIWHQLEAEAQPINEMIVTDSKLHDSVRPVFLTFAGDVDEGEPFAHMVQNNHMVGALHDAATQEGVHIFAPDSVKDFAVEPASVQITLGEGKTIHSRVMIAADGVRSKLRDLAGIHCNRWSYNQSGIVTTVAHERPHNGRAEEHFLPSGPFAILPLKGNRSSIVWTEKTAEANRLVNGDEFTFEIELERRFGHHLGEVKLAGPRQAFPLNLVLARSFVSNRFALAGDAAHGIHPIAGQGLNFGFKDVAALSEVLVDAHRLGLDIGAAHILERYQSWRRFDTWQMGMTTDVLNRLFSNNIDPVRAVRDIGLGLVERMPFLKKSFIGEAAGMAGPSPKLLMGNPL</sequence>
<dbReference type="InterPro" id="IPR051205">
    <property type="entry name" value="UbiH/COQ6_monooxygenase"/>
</dbReference>
<dbReference type="InterPro" id="IPR018168">
    <property type="entry name" value="Ubi_Hdrlase_CS"/>
</dbReference>
<evidence type="ECO:0000313" key="10">
    <source>
        <dbReference type="Proteomes" id="UP000076577"/>
    </source>
</evidence>
<dbReference type="GO" id="GO:0016705">
    <property type="term" value="F:oxidoreductase activity, acting on paired donors, with incorporation or reduction of molecular oxygen"/>
    <property type="evidence" value="ECO:0007669"/>
    <property type="project" value="InterPro"/>
</dbReference>
<dbReference type="InterPro" id="IPR036188">
    <property type="entry name" value="FAD/NAD-bd_sf"/>
</dbReference>
<dbReference type="RefSeq" id="WP_068004704.1">
    <property type="nucleotide sequence ID" value="NZ_FOFM01000002.1"/>
</dbReference>
<dbReference type="GO" id="GO:0071949">
    <property type="term" value="F:FAD binding"/>
    <property type="evidence" value="ECO:0007669"/>
    <property type="project" value="InterPro"/>
</dbReference>
<dbReference type="AlphaFoldDB" id="A0A165ZPM2"/>
<keyword evidence="10" id="KW-1185">Reference proteome</keyword>
<dbReference type="Proteomes" id="UP000076577">
    <property type="component" value="Unassembled WGS sequence"/>
</dbReference>
<dbReference type="FunFam" id="3.50.50.60:FF:000021">
    <property type="entry name" value="Ubiquinone biosynthesis monooxygenase COQ6"/>
    <property type="match status" value="1"/>
</dbReference>
<dbReference type="SUPFAM" id="SSF51905">
    <property type="entry name" value="FAD/NAD(P)-binding domain"/>
    <property type="match status" value="1"/>
</dbReference>
<name>A0A165ZPM2_9HYPH</name>
<dbReference type="Gene3D" id="3.50.50.60">
    <property type="entry name" value="FAD/NAD(P)-binding domain"/>
    <property type="match status" value="2"/>
</dbReference>
<comment type="caution">
    <text evidence="9">The sequence shown here is derived from an EMBL/GenBank/DDBJ whole genome shotgun (WGS) entry which is preliminary data.</text>
</comment>
<evidence type="ECO:0000256" key="4">
    <source>
        <dbReference type="ARBA" id="ARBA00022630"/>
    </source>
</evidence>